<protein>
    <submittedName>
        <fullName evidence="3">Erf protein</fullName>
    </submittedName>
</protein>
<accession>A0A0N4Z8V2</accession>
<dbReference type="WBParaSite" id="PTRK_0000373500.1">
    <property type="protein sequence ID" value="PTRK_0000373500.1"/>
    <property type="gene ID" value="PTRK_0000373500"/>
</dbReference>
<dbReference type="InterPro" id="IPR035912">
    <property type="entry name" value="EHR_sf"/>
</dbReference>
<dbReference type="AlphaFoldDB" id="A0A0N4Z8V2"/>
<dbReference type="Gene3D" id="3.30.2260.10">
    <property type="entry name" value="Enhancer of rudimentary"/>
    <property type="match status" value="1"/>
</dbReference>
<sequence length="137" mass="16396">MVAETETKQEQKYSSTHIILFQGNSRKIGEGVYYEFNKLEDVFEKFLDDFKNSDELPAKGKGRNYIEVNVKSLLKYVGKMHNTCLMIYSESLNKYKTMDKKWILCKFYIYLRNNISSQDREKIEERYKNMKPVINFD</sequence>
<dbReference type="Proteomes" id="UP000038045">
    <property type="component" value="Unplaced"/>
</dbReference>
<organism evidence="2 3">
    <name type="scientific">Parastrongyloides trichosuri</name>
    <name type="common">Possum-specific nematode worm</name>
    <dbReference type="NCBI Taxonomy" id="131310"/>
    <lineage>
        <taxon>Eukaryota</taxon>
        <taxon>Metazoa</taxon>
        <taxon>Ecdysozoa</taxon>
        <taxon>Nematoda</taxon>
        <taxon>Chromadorea</taxon>
        <taxon>Rhabditida</taxon>
        <taxon>Tylenchina</taxon>
        <taxon>Panagrolaimomorpha</taxon>
        <taxon>Strongyloidoidea</taxon>
        <taxon>Strongyloididae</taxon>
        <taxon>Parastrongyloides</taxon>
    </lineage>
</organism>
<dbReference type="InterPro" id="IPR000781">
    <property type="entry name" value="ERH"/>
</dbReference>
<dbReference type="SUPFAM" id="SSF143875">
    <property type="entry name" value="ERH-like"/>
    <property type="match status" value="1"/>
</dbReference>
<evidence type="ECO:0000313" key="2">
    <source>
        <dbReference type="Proteomes" id="UP000038045"/>
    </source>
</evidence>
<evidence type="ECO:0000256" key="1">
    <source>
        <dbReference type="ARBA" id="ARBA00007491"/>
    </source>
</evidence>
<keyword evidence="2" id="KW-1185">Reference proteome</keyword>
<reference evidence="3" key="1">
    <citation type="submission" date="2017-02" db="UniProtKB">
        <authorList>
            <consortium name="WormBaseParasite"/>
        </authorList>
    </citation>
    <scope>IDENTIFICATION</scope>
</reference>
<name>A0A0N4Z8V2_PARTI</name>
<dbReference type="Pfam" id="PF01133">
    <property type="entry name" value="ER"/>
    <property type="match status" value="1"/>
</dbReference>
<proteinExistence type="inferred from homology"/>
<evidence type="ECO:0000313" key="3">
    <source>
        <dbReference type="WBParaSite" id="PTRK_0000373500.1"/>
    </source>
</evidence>
<comment type="similarity">
    <text evidence="1">Belongs to the E(R) family.</text>
</comment>